<sequence>MSDKAMQENTRDKLLDAAGRHFAERGFYGASIAQIADELGITKQALLYHFKRKEDLYAEVLSGISERLLRYVKMANYANDDPQQQLEHIVLNLYYSAVDNPRDSRILMRELLDNQARADTARNWYLVPFLDGLGSIVRNIPGMATVGDSRIFCFVYQLLGSIEYFVVSRTTLERMYGTERYEMVRDYFPLELQNSIRRFVATDRQAG</sequence>
<dbReference type="Pfam" id="PF00440">
    <property type="entry name" value="TetR_N"/>
    <property type="match status" value="1"/>
</dbReference>
<dbReference type="PRINTS" id="PR00455">
    <property type="entry name" value="HTHTETR"/>
</dbReference>
<dbReference type="PROSITE" id="PS50977">
    <property type="entry name" value="HTH_TETR_2"/>
    <property type="match status" value="1"/>
</dbReference>
<keyword evidence="1" id="KW-0805">Transcription regulation</keyword>
<dbReference type="Gene3D" id="1.10.357.10">
    <property type="entry name" value="Tetracycline Repressor, domain 2"/>
    <property type="match status" value="1"/>
</dbReference>
<feature type="domain" description="HTH tetR-type" evidence="5">
    <location>
        <begin position="8"/>
        <end position="68"/>
    </location>
</feature>
<comment type="caution">
    <text evidence="6">The sequence shown here is derived from an EMBL/GenBank/DDBJ whole genome shotgun (WGS) entry which is preliminary data.</text>
</comment>
<dbReference type="RefSeq" id="WP_271091248.1">
    <property type="nucleotide sequence ID" value="NZ_JAPJZH010000012.1"/>
</dbReference>
<evidence type="ECO:0000313" key="7">
    <source>
        <dbReference type="Proteomes" id="UP001148313"/>
    </source>
</evidence>
<keyword evidence="7" id="KW-1185">Reference proteome</keyword>
<keyword evidence="2 4" id="KW-0238">DNA-binding</keyword>
<gene>
    <name evidence="6" type="ORF">OOZ53_18845</name>
</gene>
<protein>
    <submittedName>
        <fullName evidence="6">TetR/AcrR family transcriptional regulator</fullName>
    </submittedName>
</protein>
<evidence type="ECO:0000256" key="4">
    <source>
        <dbReference type="PROSITE-ProRule" id="PRU00335"/>
    </source>
</evidence>
<dbReference type="SUPFAM" id="SSF46689">
    <property type="entry name" value="Homeodomain-like"/>
    <property type="match status" value="1"/>
</dbReference>
<accession>A0ABT4VRU1</accession>
<dbReference type="SUPFAM" id="SSF48498">
    <property type="entry name" value="Tetracyclin repressor-like, C-terminal domain"/>
    <property type="match status" value="1"/>
</dbReference>
<dbReference type="EMBL" id="JAPJZH010000012">
    <property type="protein sequence ID" value="MDA4847427.1"/>
    <property type="molecule type" value="Genomic_DNA"/>
</dbReference>
<proteinExistence type="predicted"/>
<dbReference type="InterPro" id="IPR001647">
    <property type="entry name" value="HTH_TetR"/>
</dbReference>
<evidence type="ECO:0000259" key="5">
    <source>
        <dbReference type="PROSITE" id="PS50977"/>
    </source>
</evidence>
<name>A0ABT4VRU1_9HYPH</name>
<feature type="DNA-binding region" description="H-T-H motif" evidence="4">
    <location>
        <begin position="31"/>
        <end position="50"/>
    </location>
</feature>
<dbReference type="InterPro" id="IPR050109">
    <property type="entry name" value="HTH-type_TetR-like_transc_reg"/>
</dbReference>
<dbReference type="PANTHER" id="PTHR30055">
    <property type="entry name" value="HTH-TYPE TRANSCRIPTIONAL REGULATOR RUTR"/>
    <property type="match status" value="1"/>
</dbReference>
<dbReference type="PANTHER" id="PTHR30055:SF234">
    <property type="entry name" value="HTH-TYPE TRANSCRIPTIONAL REGULATOR BETI"/>
    <property type="match status" value="1"/>
</dbReference>
<evidence type="ECO:0000313" key="6">
    <source>
        <dbReference type="EMBL" id="MDA4847427.1"/>
    </source>
</evidence>
<evidence type="ECO:0000256" key="2">
    <source>
        <dbReference type="ARBA" id="ARBA00023125"/>
    </source>
</evidence>
<evidence type="ECO:0000256" key="3">
    <source>
        <dbReference type="ARBA" id="ARBA00023163"/>
    </source>
</evidence>
<dbReference type="InterPro" id="IPR009057">
    <property type="entry name" value="Homeodomain-like_sf"/>
</dbReference>
<dbReference type="InterPro" id="IPR036271">
    <property type="entry name" value="Tet_transcr_reg_TetR-rel_C_sf"/>
</dbReference>
<keyword evidence="3" id="KW-0804">Transcription</keyword>
<reference evidence="6" key="1">
    <citation type="submission" date="2022-11" db="EMBL/GenBank/DDBJ databases">
        <title>Hoeflea poritis sp. nov., isolated from scleractinian coral Porites lutea.</title>
        <authorList>
            <person name="Zhang G."/>
            <person name="Wei Q."/>
            <person name="Cai L."/>
        </authorList>
    </citation>
    <scope>NUCLEOTIDE SEQUENCE</scope>
    <source>
        <strain evidence="6">E7-10</strain>
    </source>
</reference>
<organism evidence="6 7">
    <name type="scientific">Hoeflea poritis</name>
    <dbReference type="NCBI Taxonomy" id="2993659"/>
    <lineage>
        <taxon>Bacteria</taxon>
        <taxon>Pseudomonadati</taxon>
        <taxon>Pseudomonadota</taxon>
        <taxon>Alphaproteobacteria</taxon>
        <taxon>Hyphomicrobiales</taxon>
        <taxon>Rhizobiaceae</taxon>
        <taxon>Hoeflea</taxon>
    </lineage>
</organism>
<evidence type="ECO:0000256" key="1">
    <source>
        <dbReference type="ARBA" id="ARBA00023015"/>
    </source>
</evidence>
<dbReference type="Proteomes" id="UP001148313">
    <property type="component" value="Unassembled WGS sequence"/>
</dbReference>